<sequence length="91" mass="10368">MLCVVWLQRELQECERKRRLCLFCALGAFMALIIHIMLMRPCAGACCVQNKYAVVVAPESFFPLRVLDTVRTFSSCFTLSYVYVVVVVVVV</sequence>
<name>A0A224YF75_9ACAR</name>
<accession>A0A224YF75</accession>
<dbReference type="EMBL" id="GFPF01001697">
    <property type="protein sequence ID" value="MAA12843.1"/>
    <property type="molecule type" value="Transcribed_RNA"/>
</dbReference>
<reference evidence="2" key="1">
    <citation type="journal article" date="2017" name="Parasit. Vectors">
        <title>Sialotranscriptomics of Rhipicephalus zambeziensis reveals intricate expression profiles of secretory proteins and suggests tight temporal transcriptional regulation during blood-feeding.</title>
        <authorList>
            <person name="de Castro M.H."/>
            <person name="de Klerk D."/>
            <person name="Pienaar R."/>
            <person name="Rees D.J.G."/>
            <person name="Mans B.J."/>
        </authorList>
    </citation>
    <scope>NUCLEOTIDE SEQUENCE</scope>
    <source>
        <tissue evidence="2">Salivary glands</tissue>
    </source>
</reference>
<evidence type="ECO:0000256" key="1">
    <source>
        <dbReference type="SAM" id="Phobius"/>
    </source>
</evidence>
<keyword evidence="1" id="KW-1133">Transmembrane helix</keyword>
<organism evidence="2">
    <name type="scientific">Rhipicephalus zambeziensis</name>
    <dbReference type="NCBI Taxonomy" id="60191"/>
    <lineage>
        <taxon>Eukaryota</taxon>
        <taxon>Metazoa</taxon>
        <taxon>Ecdysozoa</taxon>
        <taxon>Arthropoda</taxon>
        <taxon>Chelicerata</taxon>
        <taxon>Arachnida</taxon>
        <taxon>Acari</taxon>
        <taxon>Parasitiformes</taxon>
        <taxon>Ixodida</taxon>
        <taxon>Ixodoidea</taxon>
        <taxon>Ixodidae</taxon>
        <taxon>Rhipicephalinae</taxon>
        <taxon>Rhipicephalus</taxon>
        <taxon>Rhipicephalus</taxon>
    </lineage>
</organism>
<keyword evidence="1" id="KW-0812">Transmembrane</keyword>
<protein>
    <submittedName>
        <fullName evidence="2">Uncharacterized protein</fullName>
    </submittedName>
</protein>
<feature type="transmembrane region" description="Helical" evidence="1">
    <location>
        <begin position="20"/>
        <end position="39"/>
    </location>
</feature>
<keyword evidence="1" id="KW-0472">Membrane</keyword>
<evidence type="ECO:0000313" key="2">
    <source>
        <dbReference type="EMBL" id="MAA12843.1"/>
    </source>
</evidence>
<dbReference type="AlphaFoldDB" id="A0A224YF75"/>
<proteinExistence type="predicted"/>